<feature type="domain" description="SIP-like Rossmann fold" evidence="2">
    <location>
        <begin position="136"/>
        <end position="254"/>
    </location>
</feature>
<evidence type="ECO:0000259" key="3">
    <source>
        <dbReference type="Pfam" id="PF08021"/>
    </source>
</evidence>
<organism evidence="4 5">
    <name type="scientific">Sphingobacterium humi</name>
    <dbReference type="NCBI Taxonomy" id="1796905"/>
    <lineage>
        <taxon>Bacteria</taxon>
        <taxon>Pseudomonadati</taxon>
        <taxon>Bacteroidota</taxon>
        <taxon>Sphingobacteriia</taxon>
        <taxon>Sphingobacteriales</taxon>
        <taxon>Sphingobacteriaceae</taxon>
        <taxon>Sphingobacterium</taxon>
    </lineage>
</organism>
<dbReference type="PANTHER" id="PTHR30157:SF0">
    <property type="entry name" value="NADPH-DEPENDENT FERRIC-CHELATE REDUCTASE"/>
    <property type="match status" value="1"/>
</dbReference>
<dbReference type="Pfam" id="PF04954">
    <property type="entry name" value="SIP"/>
    <property type="match status" value="1"/>
</dbReference>
<comment type="caution">
    <text evidence="4">The sequence shown here is derived from an EMBL/GenBank/DDBJ whole genome shotgun (WGS) entry which is preliminary data.</text>
</comment>
<evidence type="ECO:0000256" key="1">
    <source>
        <dbReference type="ARBA" id="ARBA00035644"/>
    </source>
</evidence>
<name>A0A6N8KUB6_9SPHI</name>
<sequence length="270" mass="30966">MERPKIAKYVFEVSGKEWITPHYIRIKLRADENIAFDQCTLGANNKIFIPPAGCKDVLFPEFDPELGAWRYPKEDARPIVRTYTHRSIDPQTKEIAIDFIDHGDNGPASAWARHAVHGDQLGVAMKIKKTPHYQQADWYFLIGDATAIPVICCILESLPADAKGYCLIEIPSEADIHPELTHPGFEFQWLLNGHPERGSILAPLAKEVEIPEEYIPFAYVAAEYSTVKELRQYFQEDLYWPNQQYYAFSYWKAGLAEDFSAAERRLEKES</sequence>
<reference evidence="4 5" key="1">
    <citation type="submission" date="2019-12" db="EMBL/GenBank/DDBJ databases">
        <authorList>
            <person name="Dong K."/>
        </authorList>
    </citation>
    <scope>NUCLEOTIDE SEQUENCE [LARGE SCALE GENOMIC DNA]</scope>
    <source>
        <strain evidence="4 5">JCM 31225</strain>
    </source>
</reference>
<dbReference type="InterPro" id="IPR039374">
    <property type="entry name" value="SIP_fam"/>
</dbReference>
<keyword evidence="5" id="KW-1185">Reference proteome</keyword>
<accession>A0A6N8KUB6</accession>
<dbReference type="EMBL" id="WSQA01000001">
    <property type="protein sequence ID" value="MVZ60656.1"/>
    <property type="molecule type" value="Genomic_DNA"/>
</dbReference>
<evidence type="ECO:0000313" key="5">
    <source>
        <dbReference type="Proteomes" id="UP000435036"/>
    </source>
</evidence>
<comment type="similarity">
    <text evidence="1">Belongs to the SIP oxidoreductase family.</text>
</comment>
<protein>
    <submittedName>
        <fullName evidence="4">Siderophore-interacting protein</fullName>
    </submittedName>
</protein>
<dbReference type="Gene3D" id="2.40.30.10">
    <property type="entry name" value="Translation factors"/>
    <property type="match status" value="1"/>
</dbReference>
<dbReference type="InterPro" id="IPR007037">
    <property type="entry name" value="SIP_rossman_dom"/>
</dbReference>
<gene>
    <name evidence="4" type="ORF">GQF63_01340</name>
</gene>
<dbReference type="CDD" id="cd06193">
    <property type="entry name" value="siderophore_interacting"/>
    <property type="match status" value="1"/>
</dbReference>
<dbReference type="Gene3D" id="3.40.50.80">
    <property type="entry name" value="Nucleotide-binding domain of ferredoxin-NADP reductase (FNR) module"/>
    <property type="match status" value="1"/>
</dbReference>
<proteinExistence type="inferred from homology"/>
<dbReference type="AlphaFoldDB" id="A0A6N8KUB6"/>
<dbReference type="SUPFAM" id="SSF63380">
    <property type="entry name" value="Riboflavin synthase domain-like"/>
    <property type="match status" value="1"/>
</dbReference>
<dbReference type="InterPro" id="IPR017938">
    <property type="entry name" value="Riboflavin_synthase-like_b-brl"/>
</dbReference>
<dbReference type="InterPro" id="IPR039261">
    <property type="entry name" value="FNR_nucleotide-bd"/>
</dbReference>
<evidence type="ECO:0000259" key="2">
    <source>
        <dbReference type="Pfam" id="PF04954"/>
    </source>
</evidence>
<dbReference type="Pfam" id="PF08021">
    <property type="entry name" value="FAD_binding_9"/>
    <property type="match status" value="1"/>
</dbReference>
<dbReference type="InterPro" id="IPR013113">
    <property type="entry name" value="SIP_FAD-bd"/>
</dbReference>
<evidence type="ECO:0000313" key="4">
    <source>
        <dbReference type="EMBL" id="MVZ60656.1"/>
    </source>
</evidence>
<dbReference type="PANTHER" id="PTHR30157">
    <property type="entry name" value="FERRIC REDUCTASE, NADPH-DEPENDENT"/>
    <property type="match status" value="1"/>
</dbReference>
<dbReference type="Proteomes" id="UP000435036">
    <property type="component" value="Unassembled WGS sequence"/>
</dbReference>
<dbReference type="RefSeq" id="WP_160367291.1">
    <property type="nucleotide sequence ID" value="NZ_WSQA01000001.1"/>
</dbReference>
<feature type="domain" description="Siderophore-interacting FAD-binding" evidence="3">
    <location>
        <begin position="13"/>
        <end position="123"/>
    </location>
</feature>
<dbReference type="OrthoDB" id="9814826at2"/>